<sequence length="78" mass="8130">MFLVDSMEANSVKMTQNRRKASKATEEVGAVGEVAGVRGEVLVGEAGPGGSDQEDHQNVKVEMGVCIGEGVAAVRVKE</sequence>
<reference evidence="2 3" key="1">
    <citation type="submission" date="2024-01" db="EMBL/GenBank/DDBJ databases">
        <title>Genome assemblies of Stephania.</title>
        <authorList>
            <person name="Yang L."/>
        </authorList>
    </citation>
    <scope>NUCLEOTIDE SEQUENCE [LARGE SCALE GENOMIC DNA]</scope>
    <source>
        <strain evidence="2">JXDWG</strain>
        <tissue evidence="2">Leaf</tissue>
    </source>
</reference>
<accession>A0AAP0IA62</accession>
<dbReference type="Proteomes" id="UP001419268">
    <property type="component" value="Unassembled WGS sequence"/>
</dbReference>
<evidence type="ECO:0000256" key="1">
    <source>
        <dbReference type="SAM" id="MobiDB-lite"/>
    </source>
</evidence>
<protein>
    <submittedName>
        <fullName evidence="2">Uncharacterized protein</fullName>
    </submittedName>
</protein>
<proteinExistence type="predicted"/>
<feature type="region of interest" description="Disordered" evidence="1">
    <location>
        <begin position="1"/>
        <end position="27"/>
    </location>
</feature>
<name>A0AAP0IA62_9MAGN</name>
<evidence type="ECO:0000313" key="3">
    <source>
        <dbReference type="Proteomes" id="UP001419268"/>
    </source>
</evidence>
<gene>
    <name evidence="2" type="ORF">Scep_019001</name>
</gene>
<dbReference type="EMBL" id="JBBNAG010000008">
    <property type="protein sequence ID" value="KAK9111482.1"/>
    <property type="molecule type" value="Genomic_DNA"/>
</dbReference>
<comment type="caution">
    <text evidence="2">The sequence shown here is derived from an EMBL/GenBank/DDBJ whole genome shotgun (WGS) entry which is preliminary data.</text>
</comment>
<organism evidence="2 3">
    <name type="scientific">Stephania cephalantha</name>
    <dbReference type="NCBI Taxonomy" id="152367"/>
    <lineage>
        <taxon>Eukaryota</taxon>
        <taxon>Viridiplantae</taxon>
        <taxon>Streptophyta</taxon>
        <taxon>Embryophyta</taxon>
        <taxon>Tracheophyta</taxon>
        <taxon>Spermatophyta</taxon>
        <taxon>Magnoliopsida</taxon>
        <taxon>Ranunculales</taxon>
        <taxon>Menispermaceae</taxon>
        <taxon>Menispermoideae</taxon>
        <taxon>Cissampelideae</taxon>
        <taxon>Stephania</taxon>
    </lineage>
</organism>
<dbReference type="AlphaFoldDB" id="A0AAP0IA62"/>
<evidence type="ECO:0000313" key="2">
    <source>
        <dbReference type="EMBL" id="KAK9111482.1"/>
    </source>
</evidence>
<keyword evidence="3" id="KW-1185">Reference proteome</keyword>